<dbReference type="Pfam" id="PF05685">
    <property type="entry name" value="Uma2"/>
    <property type="match status" value="1"/>
</dbReference>
<reference evidence="3" key="1">
    <citation type="journal article" date="2019" name="Int. J. Syst. Evol. Microbiol.">
        <title>The Global Catalogue of Microorganisms (GCM) 10K type strain sequencing project: providing services to taxonomists for standard genome sequencing and annotation.</title>
        <authorList>
            <consortium name="The Broad Institute Genomics Platform"/>
            <consortium name="The Broad Institute Genome Sequencing Center for Infectious Disease"/>
            <person name="Wu L."/>
            <person name="Ma J."/>
        </authorList>
    </citation>
    <scope>NUCLEOTIDE SEQUENCE [LARGE SCALE GENOMIC DNA]</scope>
    <source>
        <strain evidence="3">JCM 9458</strain>
    </source>
</reference>
<protein>
    <recommendedName>
        <fullName evidence="1">Putative restriction endonuclease domain-containing protein</fullName>
    </recommendedName>
</protein>
<dbReference type="Proteomes" id="UP001501676">
    <property type="component" value="Unassembled WGS sequence"/>
</dbReference>
<feature type="domain" description="Putative restriction endonuclease" evidence="1">
    <location>
        <begin position="11"/>
        <end position="77"/>
    </location>
</feature>
<proteinExistence type="predicted"/>
<comment type="caution">
    <text evidence="2">The sequence shown here is derived from an EMBL/GenBank/DDBJ whole genome shotgun (WGS) entry which is preliminary data.</text>
</comment>
<evidence type="ECO:0000313" key="2">
    <source>
        <dbReference type="EMBL" id="GAA3382191.1"/>
    </source>
</evidence>
<dbReference type="InterPro" id="IPR012296">
    <property type="entry name" value="Nuclease_put_TT1808"/>
</dbReference>
<keyword evidence="3" id="KW-1185">Reference proteome</keyword>
<organism evidence="2 3">
    <name type="scientific">Cryptosporangium minutisporangium</name>
    <dbReference type="NCBI Taxonomy" id="113569"/>
    <lineage>
        <taxon>Bacteria</taxon>
        <taxon>Bacillati</taxon>
        <taxon>Actinomycetota</taxon>
        <taxon>Actinomycetes</taxon>
        <taxon>Cryptosporangiales</taxon>
        <taxon>Cryptosporangiaceae</taxon>
        <taxon>Cryptosporangium</taxon>
    </lineage>
</organism>
<accession>A0ABP6SQS2</accession>
<dbReference type="Gene3D" id="3.90.1570.10">
    <property type="entry name" value="tt1808, chain A"/>
    <property type="match status" value="1"/>
</dbReference>
<dbReference type="EMBL" id="BAAAYN010000002">
    <property type="protein sequence ID" value="GAA3382191.1"/>
    <property type="molecule type" value="Genomic_DNA"/>
</dbReference>
<name>A0ABP6SQS2_9ACTN</name>
<gene>
    <name evidence="2" type="ORF">GCM10020369_03070</name>
</gene>
<evidence type="ECO:0000313" key="3">
    <source>
        <dbReference type="Proteomes" id="UP001501676"/>
    </source>
</evidence>
<dbReference type="InterPro" id="IPR011335">
    <property type="entry name" value="Restrct_endonuc-II-like"/>
</dbReference>
<dbReference type="InterPro" id="IPR008538">
    <property type="entry name" value="Uma2"/>
</dbReference>
<dbReference type="SUPFAM" id="SSF52980">
    <property type="entry name" value="Restriction endonuclease-like"/>
    <property type="match status" value="1"/>
</dbReference>
<dbReference type="CDD" id="cd06260">
    <property type="entry name" value="DUF820-like"/>
    <property type="match status" value="1"/>
</dbReference>
<evidence type="ECO:0000259" key="1">
    <source>
        <dbReference type="Pfam" id="PF05685"/>
    </source>
</evidence>
<sequence length="104" mass="11484">MVYRRTDETVRYTGTPALAVEVLSTDRRDVLVVNTTKYAAVGLAHSWVVDPRDRGLDAYVLDEDATYRRVAQLGLDDDEAPASAELSFGLGTVLVDLRQLIDEA</sequence>